<sequence length="137" mass="14435">MVTAQPSAVGRDYLSSDGRRGVLAGLESATVAELRAGTPVHLDLARFDVCPRPLALLDGDWMAAHPDMGLMAIGPVLELTGPEFDELAAGRVVEREVGGTALWAAFPVRIAQAETTGELQERFAALDEGRVAPQAGQ</sequence>
<reference evidence="1 2" key="1">
    <citation type="submission" date="2019-09" db="EMBL/GenBank/DDBJ databases">
        <title>Genome Sequences of Streptomyces kaniharaensis ATCC 21070.</title>
        <authorList>
            <person name="Zhu W."/>
            <person name="De Crecy-Lagard V."/>
            <person name="Richards N.G."/>
        </authorList>
    </citation>
    <scope>NUCLEOTIDE SEQUENCE [LARGE SCALE GENOMIC DNA]</scope>
    <source>
        <strain evidence="1 2">SF-557</strain>
    </source>
</reference>
<comment type="caution">
    <text evidence="1">The sequence shown here is derived from an EMBL/GenBank/DDBJ whole genome shotgun (WGS) entry which is preliminary data.</text>
</comment>
<dbReference type="AlphaFoldDB" id="A0A6N7L293"/>
<keyword evidence="2" id="KW-1185">Reference proteome</keyword>
<dbReference type="Proteomes" id="UP000450000">
    <property type="component" value="Unassembled WGS sequence"/>
</dbReference>
<evidence type="ECO:0000313" key="1">
    <source>
        <dbReference type="EMBL" id="MQS17315.1"/>
    </source>
</evidence>
<dbReference type="EMBL" id="WBOF01000004">
    <property type="protein sequence ID" value="MQS17315.1"/>
    <property type="molecule type" value="Genomic_DNA"/>
</dbReference>
<accession>A0A6N7L293</accession>
<name>A0A6N7L293_9ACTN</name>
<proteinExistence type="predicted"/>
<dbReference type="OrthoDB" id="4178590at2"/>
<dbReference type="RefSeq" id="WP_153469971.1">
    <property type="nucleotide sequence ID" value="NZ_WBOF01000004.1"/>
</dbReference>
<evidence type="ECO:0000313" key="2">
    <source>
        <dbReference type="Proteomes" id="UP000450000"/>
    </source>
</evidence>
<gene>
    <name evidence="1" type="ORF">F7Q99_35335</name>
</gene>
<organism evidence="1 2">
    <name type="scientific">Streptomyces kaniharaensis</name>
    <dbReference type="NCBI Taxonomy" id="212423"/>
    <lineage>
        <taxon>Bacteria</taxon>
        <taxon>Bacillati</taxon>
        <taxon>Actinomycetota</taxon>
        <taxon>Actinomycetes</taxon>
        <taxon>Kitasatosporales</taxon>
        <taxon>Streptomycetaceae</taxon>
        <taxon>Streptomyces</taxon>
    </lineage>
</organism>
<protein>
    <submittedName>
        <fullName evidence="1">Uncharacterized protein</fullName>
    </submittedName>
</protein>